<keyword evidence="2" id="KW-0808">Transferase</keyword>
<dbReference type="GO" id="GO:0008168">
    <property type="term" value="F:methyltransferase activity"/>
    <property type="evidence" value="ECO:0007669"/>
    <property type="project" value="UniProtKB-KW"/>
</dbReference>
<dbReference type="InterPro" id="IPR029063">
    <property type="entry name" value="SAM-dependent_MTases_sf"/>
</dbReference>
<name>A0A444UP08_ACIRT</name>
<evidence type="ECO:0000256" key="1">
    <source>
        <dbReference type="SAM" id="MobiDB-lite"/>
    </source>
</evidence>
<keyword evidence="2" id="KW-0489">Methyltransferase</keyword>
<evidence type="ECO:0000313" key="2">
    <source>
        <dbReference type="EMBL" id="RXM36899.1"/>
    </source>
</evidence>
<feature type="compositionally biased region" description="Acidic residues" evidence="1">
    <location>
        <begin position="1"/>
        <end position="15"/>
    </location>
</feature>
<keyword evidence="3" id="KW-1185">Reference proteome</keyword>
<organism evidence="2 3">
    <name type="scientific">Acipenser ruthenus</name>
    <name type="common">Sterlet sturgeon</name>
    <dbReference type="NCBI Taxonomy" id="7906"/>
    <lineage>
        <taxon>Eukaryota</taxon>
        <taxon>Metazoa</taxon>
        <taxon>Chordata</taxon>
        <taxon>Craniata</taxon>
        <taxon>Vertebrata</taxon>
        <taxon>Euteleostomi</taxon>
        <taxon>Actinopterygii</taxon>
        <taxon>Chondrostei</taxon>
        <taxon>Acipenseriformes</taxon>
        <taxon>Acipenseridae</taxon>
        <taxon>Acipenser</taxon>
    </lineage>
</organism>
<proteinExistence type="predicted"/>
<comment type="caution">
    <text evidence="2">The sequence shown here is derived from an EMBL/GenBank/DDBJ whole genome shotgun (WGS) entry which is preliminary data.</text>
</comment>
<dbReference type="SUPFAM" id="SSF53335">
    <property type="entry name" value="S-adenosyl-L-methionine-dependent methyltransferases"/>
    <property type="match status" value="1"/>
</dbReference>
<feature type="region of interest" description="Disordered" evidence="1">
    <location>
        <begin position="1"/>
        <end position="30"/>
    </location>
</feature>
<dbReference type="Gene3D" id="3.40.50.150">
    <property type="entry name" value="Vaccinia Virus protein VP39"/>
    <property type="match status" value="1"/>
</dbReference>
<dbReference type="EMBL" id="SCEB01214167">
    <property type="protein sequence ID" value="RXM36899.1"/>
    <property type="molecule type" value="Genomic_DNA"/>
</dbReference>
<accession>A0A444UP08</accession>
<reference evidence="2 3" key="1">
    <citation type="submission" date="2019-01" db="EMBL/GenBank/DDBJ databases">
        <title>Draft Genome and Complete Hox-Cluster Characterization of the Sterlet Sturgeon (Acipenser ruthenus).</title>
        <authorList>
            <person name="Wei Q."/>
        </authorList>
    </citation>
    <scope>NUCLEOTIDE SEQUENCE [LARGE SCALE GENOMIC DNA]</scope>
    <source>
        <strain evidence="2">WHYD16114868_AA</strain>
        <tissue evidence="2">Blood</tissue>
    </source>
</reference>
<dbReference type="AlphaFoldDB" id="A0A444UP08"/>
<dbReference type="Proteomes" id="UP000289886">
    <property type="component" value="Unassembled WGS sequence"/>
</dbReference>
<protein>
    <submittedName>
        <fullName evidence="2">Histidine protein methyltransferase 1-like</fullName>
    </submittedName>
</protein>
<sequence length="139" mass="15608">MLLNGDDNDEDEERDSDGSASKKKSPELPPQAGLARCRFFSGDWASFLPLVRSSEPLLQYNLIFTSETIYNTAYYPSLHEGFLQLLTPAGLVYLATKAHYFGVGGGLRVLWNRKLFSTSRARKGGLKRHVVALSFKKRH</sequence>
<dbReference type="GO" id="GO:0032259">
    <property type="term" value="P:methylation"/>
    <property type="evidence" value="ECO:0007669"/>
    <property type="project" value="UniProtKB-KW"/>
</dbReference>
<gene>
    <name evidence="2" type="ORF">EOD39_0727</name>
</gene>
<evidence type="ECO:0000313" key="3">
    <source>
        <dbReference type="Proteomes" id="UP000289886"/>
    </source>
</evidence>